<feature type="transmembrane region" description="Helical" evidence="1">
    <location>
        <begin position="128"/>
        <end position="147"/>
    </location>
</feature>
<sequence length="304" mass="34843">MFVEELIGRVVTHRDRFQAWGLVISILSLFAAVWVRAPTLEISIPLAGGAQASLNAGYIIALGPTIITFSMCWSIGALVAMRRYQLLAIFDTKKLEKHQELSILGPLSAPDLLPEKDKITKLFRKNRAAVFFILPVLAQIAIISTMFNDLHYYSKDSLIDSFKKETVSQLKKRALVNIDTNEIHTLDFFYKEQPESKSHYTLENSNLNKQCGMFYLLEHLNESVLTLNKDRRELRKDLLDINPKCVPADFPRFTLFLNTWINLLMFVLSIVLAIFGNRLYSSKRVSLDLNKSRQERLISEDSEK</sequence>
<keyword evidence="3" id="KW-1185">Reference proteome</keyword>
<accession>A0ABY7VCE3</accession>
<keyword evidence="1" id="KW-0472">Membrane</keyword>
<feature type="transmembrane region" description="Helical" evidence="1">
    <location>
        <begin position="260"/>
        <end position="280"/>
    </location>
</feature>
<gene>
    <name evidence="2" type="ORF">H3N35_22825</name>
</gene>
<dbReference type="Proteomes" id="UP001215231">
    <property type="component" value="Chromosome"/>
</dbReference>
<keyword evidence="1" id="KW-1133">Transmembrane helix</keyword>
<protein>
    <submittedName>
        <fullName evidence="2">Uncharacterized protein</fullName>
    </submittedName>
</protein>
<feature type="transmembrane region" description="Helical" evidence="1">
    <location>
        <begin position="19"/>
        <end position="37"/>
    </location>
</feature>
<reference evidence="2 3" key="1">
    <citation type="journal article" date="2022" name="Mar. Drugs">
        <title>Bioassay-Guided Fractionation Leads to the Detection of Cholic Acid Generated by the Rare Thalassomonas sp.</title>
        <authorList>
            <person name="Pheiffer F."/>
            <person name="Schneider Y.K."/>
            <person name="Hansen E.H."/>
            <person name="Andersen J.H."/>
            <person name="Isaksson J."/>
            <person name="Busche T."/>
            <person name="R C."/>
            <person name="Kalinowski J."/>
            <person name="Zyl L.V."/>
            <person name="Trindade M."/>
        </authorList>
    </citation>
    <scope>NUCLEOTIDE SEQUENCE [LARGE SCALE GENOMIC DNA]</scope>
    <source>
        <strain evidence="2 3">A5K-61T</strain>
    </source>
</reference>
<organism evidence="2 3">
    <name type="scientific">Thalassomonas haliotis</name>
    <dbReference type="NCBI Taxonomy" id="485448"/>
    <lineage>
        <taxon>Bacteria</taxon>
        <taxon>Pseudomonadati</taxon>
        <taxon>Pseudomonadota</taxon>
        <taxon>Gammaproteobacteria</taxon>
        <taxon>Alteromonadales</taxon>
        <taxon>Colwelliaceae</taxon>
        <taxon>Thalassomonas</taxon>
    </lineage>
</organism>
<evidence type="ECO:0000313" key="2">
    <source>
        <dbReference type="EMBL" id="WDE11040.1"/>
    </source>
</evidence>
<keyword evidence="1" id="KW-0812">Transmembrane</keyword>
<dbReference type="EMBL" id="CP059693">
    <property type="protein sequence ID" value="WDE11040.1"/>
    <property type="molecule type" value="Genomic_DNA"/>
</dbReference>
<name>A0ABY7VCE3_9GAMM</name>
<dbReference type="RefSeq" id="WP_274051122.1">
    <property type="nucleotide sequence ID" value="NZ_CP059693.1"/>
</dbReference>
<evidence type="ECO:0000256" key="1">
    <source>
        <dbReference type="SAM" id="Phobius"/>
    </source>
</evidence>
<feature type="transmembrane region" description="Helical" evidence="1">
    <location>
        <begin position="57"/>
        <end position="80"/>
    </location>
</feature>
<proteinExistence type="predicted"/>
<evidence type="ECO:0000313" key="3">
    <source>
        <dbReference type="Proteomes" id="UP001215231"/>
    </source>
</evidence>